<evidence type="ECO:0000256" key="1">
    <source>
        <dbReference type="ARBA" id="ARBA00008129"/>
    </source>
</evidence>
<dbReference type="InterPro" id="IPR000132">
    <property type="entry name" value="Nitrilase/CN_hydratase_CS"/>
</dbReference>
<dbReference type="InterPro" id="IPR036526">
    <property type="entry name" value="C-N_Hydrolase_sf"/>
</dbReference>
<dbReference type="PANTHER" id="PTHR46044:SF1">
    <property type="entry name" value="CN HYDROLASE DOMAIN-CONTAINING PROTEIN"/>
    <property type="match status" value="1"/>
</dbReference>
<dbReference type="AlphaFoldDB" id="A8RYI5"/>
<comment type="caution">
    <text evidence="4">The sequence shown here is derived from an EMBL/GenBank/DDBJ whole genome shotgun (WGS) entry which is preliminary data.</text>
</comment>
<dbReference type="Gene3D" id="3.60.110.10">
    <property type="entry name" value="Carbon-nitrogen hydrolase"/>
    <property type="match status" value="1"/>
</dbReference>
<sequence length="319" mass="36102">MRKDWFAQRRGQMKDVKKICKIAVIQAAPVMFDKDACTQKAVDLIQEASRRGAQLMVFPELFIPGYPYGMTFGFRVGSRSGEGRQDWKLYLDNSILVPGKETEKIGMAAREAGAYVSIGVSERDGVTGTLYNTNLFFSPRGSLVCVHRKLKPTGAERVVWGDADRGYFPVEDTPWGVMGSLICWESYMPLARAALYEKGVALYISPNTNDNPEWQSTVQHIALEGRCYFINCNMYITRDMYPENLCCRDEIDGLPDTVCRGGSCIVDPYGHYVTEPVWDKEAVIYADLEMDRVSASRMEFDVCGHYSRPDVLRLQIDDR</sequence>
<dbReference type="eggNOG" id="COG0388">
    <property type="taxonomic scope" value="Bacteria"/>
</dbReference>
<dbReference type="HOGENOM" id="CLU_030130_6_1_9"/>
<feature type="active site" description="Proton acceptor" evidence="2">
    <location>
        <position position="60"/>
    </location>
</feature>
<dbReference type="PROSITE" id="PS00920">
    <property type="entry name" value="NITRIL_CHT_1"/>
    <property type="match status" value="1"/>
</dbReference>
<evidence type="ECO:0000256" key="2">
    <source>
        <dbReference type="PROSITE-ProRule" id="PRU10139"/>
    </source>
</evidence>
<dbReference type="Proteomes" id="UP000005396">
    <property type="component" value="Unassembled WGS sequence"/>
</dbReference>
<dbReference type="PROSITE" id="PS50263">
    <property type="entry name" value="CN_HYDROLASE"/>
    <property type="match status" value="1"/>
</dbReference>
<name>A8RYI5_ENTBW</name>
<reference evidence="4 5" key="2">
    <citation type="submission" date="2007-09" db="EMBL/GenBank/DDBJ databases">
        <title>Draft genome sequence of Clostridium bolteae (ATCC BAA-613).</title>
        <authorList>
            <person name="Sudarsanam P."/>
            <person name="Ley R."/>
            <person name="Guruge J."/>
            <person name="Turnbaugh P.J."/>
            <person name="Mahowald M."/>
            <person name="Liep D."/>
            <person name="Gordon J."/>
        </authorList>
    </citation>
    <scope>NUCLEOTIDE SEQUENCE [LARGE SCALE GENOMIC DNA]</scope>
    <source>
        <strain evidence="5">ATCC BAA-613 / DSM 15670 / CCUG 46953 / JCM 12243 / WAL 16351</strain>
    </source>
</reference>
<evidence type="ECO:0000313" key="4">
    <source>
        <dbReference type="EMBL" id="EDP14594.1"/>
    </source>
</evidence>
<comment type="similarity">
    <text evidence="1">Belongs to the carbon-nitrogen hydrolase superfamily. Nitrilase family.</text>
</comment>
<dbReference type="EMBL" id="ABCC02000039">
    <property type="protein sequence ID" value="EDP14594.1"/>
    <property type="molecule type" value="Genomic_DNA"/>
</dbReference>
<accession>A8RYI5</accession>
<evidence type="ECO:0000259" key="3">
    <source>
        <dbReference type="PROSITE" id="PS50263"/>
    </source>
</evidence>
<proteinExistence type="inferred from homology"/>
<dbReference type="CDD" id="cd07564">
    <property type="entry name" value="nitrilases_CHs"/>
    <property type="match status" value="1"/>
</dbReference>
<evidence type="ECO:0000313" key="5">
    <source>
        <dbReference type="Proteomes" id="UP000005396"/>
    </source>
</evidence>
<dbReference type="InterPro" id="IPR003010">
    <property type="entry name" value="C-N_Hydrolase"/>
</dbReference>
<reference evidence="4 5" key="1">
    <citation type="submission" date="2007-08" db="EMBL/GenBank/DDBJ databases">
        <authorList>
            <person name="Fulton L."/>
            <person name="Clifton S."/>
            <person name="Fulton B."/>
            <person name="Xu J."/>
            <person name="Minx P."/>
            <person name="Pepin K.H."/>
            <person name="Johnson M."/>
            <person name="Thiruvilangam P."/>
            <person name="Bhonagiri V."/>
            <person name="Nash W.E."/>
            <person name="Mardis E.R."/>
            <person name="Wilson R.K."/>
        </authorList>
    </citation>
    <scope>NUCLEOTIDE SEQUENCE [LARGE SCALE GENOMIC DNA]</scope>
    <source>
        <strain evidence="5">ATCC BAA-613 / DSM 15670 / CCUG 46953 / JCM 12243 / WAL 16351</strain>
    </source>
</reference>
<protein>
    <recommendedName>
        <fullName evidence="3">CN hydrolase domain-containing protein</fullName>
    </recommendedName>
</protein>
<dbReference type="GO" id="GO:0000257">
    <property type="term" value="F:nitrilase activity"/>
    <property type="evidence" value="ECO:0007669"/>
    <property type="project" value="UniProtKB-ARBA"/>
</dbReference>
<dbReference type="InterPro" id="IPR044149">
    <property type="entry name" value="Nitrilases_CHs"/>
</dbReference>
<organism evidence="4 5">
    <name type="scientific">Enterocloster bolteae (strain ATCC BAA-613 / DSM 15670 / CCUG 46953 / JCM 12243 / WAL 16351)</name>
    <name type="common">Clostridium bolteae</name>
    <dbReference type="NCBI Taxonomy" id="411902"/>
    <lineage>
        <taxon>Bacteria</taxon>
        <taxon>Bacillati</taxon>
        <taxon>Bacillota</taxon>
        <taxon>Clostridia</taxon>
        <taxon>Lachnospirales</taxon>
        <taxon>Lachnospiraceae</taxon>
        <taxon>Enterocloster</taxon>
    </lineage>
</organism>
<dbReference type="Pfam" id="PF00795">
    <property type="entry name" value="CN_hydrolase"/>
    <property type="match status" value="1"/>
</dbReference>
<dbReference type="PANTHER" id="PTHR46044">
    <property type="entry name" value="NITRILASE"/>
    <property type="match status" value="1"/>
</dbReference>
<feature type="domain" description="CN hydrolase" evidence="3">
    <location>
        <begin position="20"/>
        <end position="290"/>
    </location>
</feature>
<gene>
    <name evidence="4" type="ORF">CLOBOL_05136</name>
</gene>
<dbReference type="SUPFAM" id="SSF56317">
    <property type="entry name" value="Carbon-nitrogen hydrolase"/>
    <property type="match status" value="1"/>
</dbReference>
<dbReference type="PaxDb" id="411902-CLOBOL_05136"/>